<reference evidence="2 3" key="1">
    <citation type="submission" date="2012-05" db="EMBL/GenBank/DDBJ databases">
        <authorList>
            <person name="Harkins D.M."/>
            <person name="Madupu R."/>
            <person name="Durkin A.S."/>
            <person name="Torralba M."/>
            <person name="Methe B."/>
            <person name="Sutton G.G."/>
            <person name="Nelson K.E."/>
        </authorList>
    </citation>
    <scope>NUCLEOTIDE SEQUENCE [LARGE SCALE GENOMIC DNA]</scope>
    <source>
        <strain evidence="2 3">F0489</strain>
    </source>
</reference>
<dbReference type="RefSeq" id="WP_008732919.1">
    <property type="nucleotide sequence ID" value="NZ_AKFT01000186.1"/>
</dbReference>
<dbReference type="AlphaFoldDB" id="J0WQM5"/>
<dbReference type="PANTHER" id="PTHR43784:SF2">
    <property type="entry name" value="GDSL-LIKE LIPASE_ACYLHYDROLASE, PUTATIVE (AFU_ORTHOLOGUE AFUA_2G00820)-RELATED"/>
    <property type="match status" value="1"/>
</dbReference>
<name>J0WQM5_9ACTO</name>
<keyword evidence="3" id="KW-1185">Reference proteome</keyword>
<dbReference type="PATRIC" id="fig|1125718.3.peg.2411"/>
<protein>
    <submittedName>
        <fullName evidence="2">GDSL-like lipase/acylhydrolase family protein</fullName>
    </submittedName>
</protein>
<organism evidence="2 3">
    <name type="scientific">Actinomyces massiliensis F0489</name>
    <dbReference type="NCBI Taxonomy" id="1125718"/>
    <lineage>
        <taxon>Bacteria</taxon>
        <taxon>Bacillati</taxon>
        <taxon>Actinomycetota</taxon>
        <taxon>Actinomycetes</taxon>
        <taxon>Actinomycetales</taxon>
        <taxon>Actinomycetaceae</taxon>
        <taxon>Actinomyces</taxon>
    </lineage>
</organism>
<gene>
    <name evidence="2" type="ORF">HMPREF1318_1033</name>
</gene>
<comment type="caution">
    <text evidence="2">The sequence shown here is derived from an EMBL/GenBank/DDBJ whole genome shotgun (WGS) entry which is preliminary data.</text>
</comment>
<sequence length="216" mass="23639">MFSVPRPQSFPTAVFLGDSVTTGWRAVTHPRNRWTSLVCERLRWREVNLAADGMGFFSCRGGHLPGGGRSPSCRDTTWLETVLRAEPDVVTVCLGLNDAAFLPSQLDLVRQAVDHDLSFLAARLRSTPITIAPYFPALGVGPRFGVVRRLVHERATELGLTSTDIMSTTIDGDESKLSADGIHPDDAGHAVIARAMIGYYECFVPALYHTQSGDLR</sequence>
<proteinExistence type="predicted"/>
<dbReference type="PANTHER" id="PTHR43784">
    <property type="entry name" value="GDSL-LIKE LIPASE/ACYLHYDROLASE, PUTATIVE (AFU_ORTHOLOGUE AFUA_2G00820)-RELATED"/>
    <property type="match status" value="1"/>
</dbReference>
<accession>J0WQM5</accession>
<evidence type="ECO:0000259" key="1">
    <source>
        <dbReference type="Pfam" id="PF13472"/>
    </source>
</evidence>
<keyword evidence="2" id="KW-0378">Hydrolase</keyword>
<dbReference type="InterPro" id="IPR013830">
    <property type="entry name" value="SGNH_hydro"/>
</dbReference>
<evidence type="ECO:0000313" key="3">
    <source>
        <dbReference type="Proteomes" id="UP000002941"/>
    </source>
</evidence>
<dbReference type="eggNOG" id="COG2755">
    <property type="taxonomic scope" value="Bacteria"/>
</dbReference>
<dbReference type="EMBL" id="AKFT01000186">
    <property type="protein sequence ID" value="EJF38701.1"/>
    <property type="molecule type" value="Genomic_DNA"/>
</dbReference>
<dbReference type="Proteomes" id="UP000002941">
    <property type="component" value="Unassembled WGS sequence"/>
</dbReference>
<dbReference type="Gene3D" id="3.40.50.1110">
    <property type="entry name" value="SGNH hydrolase"/>
    <property type="match status" value="1"/>
</dbReference>
<feature type="domain" description="SGNH hydrolase-type esterase" evidence="1">
    <location>
        <begin position="15"/>
        <end position="191"/>
    </location>
</feature>
<dbReference type="InterPro" id="IPR036514">
    <property type="entry name" value="SGNH_hydro_sf"/>
</dbReference>
<dbReference type="OrthoDB" id="3288625at2"/>
<evidence type="ECO:0000313" key="2">
    <source>
        <dbReference type="EMBL" id="EJF38701.1"/>
    </source>
</evidence>
<dbReference type="InterPro" id="IPR053140">
    <property type="entry name" value="GDSL_Rv0518-like"/>
</dbReference>
<dbReference type="GO" id="GO:0016787">
    <property type="term" value="F:hydrolase activity"/>
    <property type="evidence" value="ECO:0007669"/>
    <property type="project" value="UniProtKB-KW"/>
</dbReference>
<dbReference type="Pfam" id="PF13472">
    <property type="entry name" value="Lipase_GDSL_2"/>
    <property type="match status" value="1"/>
</dbReference>
<dbReference type="SUPFAM" id="SSF52266">
    <property type="entry name" value="SGNH hydrolase"/>
    <property type="match status" value="1"/>
</dbReference>
<dbReference type="CDD" id="cd00229">
    <property type="entry name" value="SGNH_hydrolase"/>
    <property type="match status" value="1"/>
</dbReference>